<evidence type="ECO:0000313" key="3">
    <source>
        <dbReference type="EMBL" id="MEH8016353.1"/>
    </source>
</evidence>
<dbReference type="GO" id="GO:0016787">
    <property type="term" value="F:hydrolase activity"/>
    <property type="evidence" value="ECO:0007669"/>
    <property type="project" value="UniProtKB-KW"/>
</dbReference>
<evidence type="ECO:0000256" key="1">
    <source>
        <dbReference type="SAM" id="SignalP"/>
    </source>
</evidence>
<keyword evidence="1" id="KW-0732">Signal</keyword>
<protein>
    <submittedName>
        <fullName evidence="3">Serine hydrolase</fullName>
    </submittedName>
</protein>
<accession>A0ABU8C357</accession>
<dbReference type="InterPro" id="IPR012338">
    <property type="entry name" value="Beta-lactam/transpept-like"/>
</dbReference>
<dbReference type="PANTHER" id="PTHR43283:SF7">
    <property type="entry name" value="BETA-LACTAMASE-RELATED DOMAIN-CONTAINING PROTEIN"/>
    <property type="match status" value="1"/>
</dbReference>
<dbReference type="Gene3D" id="3.40.710.10">
    <property type="entry name" value="DD-peptidase/beta-lactamase superfamily"/>
    <property type="match status" value="1"/>
</dbReference>
<dbReference type="EMBL" id="JALAAR010000002">
    <property type="protein sequence ID" value="MEH8016353.1"/>
    <property type="molecule type" value="Genomic_DNA"/>
</dbReference>
<keyword evidence="4" id="KW-1185">Reference proteome</keyword>
<name>A0ABU8C357_9GAMM</name>
<dbReference type="Proteomes" id="UP001375382">
    <property type="component" value="Unassembled WGS sequence"/>
</dbReference>
<organism evidence="3 4">
    <name type="scientific">Rheinheimera muenzenbergensis</name>
    <dbReference type="NCBI Taxonomy" id="1193628"/>
    <lineage>
        <taxon>Bacteria</taxon>
        <taxon>Pseudomonadati</taxon>
        <taxon>Pseudomonadota</taxon>
        <taxon>Gammaproteobacteria</taxon>
        <taxon>Chromatiales</taxon>
        <taxon>Chromatiaceae</taxon>
        <taxon>Rheinheimera</taxon>
    </lineage>
</organism>
<dbReference type="Pfam" id="PF00144">
    <property type="entry name" value="Beta-lactamase"/>
    <property type="match status" value="1"/>
</dbReference>
<evidence type="ECO:0000313" key="4">
    <source>
        <dbReference type="Proteomes" id="UP001375382"/>
    </source>
</evidence>
<evidence type="ECO:0000259" key="2">
    <source>
        <dbReference type="Pfam" id="PF00144"/>
    </source>
</evidence>
<dbReference type="RefSeq" id="WP_335734765.1">
    <property type="nucleotide sequence ID" value="NZ_JALAAR010000002.1"/>
</dbReference>
<feature type="domain" description="Beta-lactamase-related" evidence="2">
    <location>
        <begin position="91"/>
        <end position="390"/>
    </location>
</feature>
<dbReference type="PANTHER" id="PTHR43283">
    <property type="entry name" value="BETA-LACTAMASE-RELATED"/>
    <property type="match status" value="1"/>
</dbReference>
<sequence length="411" mass="44837">MKFNRLISITLLSMASGAIAADAAVQPHQAPTATAEEAKIIHWRVPQISHTFWDIAPLEQPFTTSAPAQLQDGIATGVLGQDGGDKTLISRLASEIADKQHGEVDSLLISHKGKLLFESYYLRGRIDLPHPQSSATKTYTSLAIGRAIQLGYLSLADLDKPVLSFLQGLDQTKFVAGIDNITLHQAMTMRSGLKFSADRIRQYGSQPGRYYGIKRLQAFFEDSEAVTKQSQTFNYQGPNPDIVMQVLDAVVPGSAQDFIKQQLFGKLGIVNYDWRTEQDGVPTAGAFASLTSRDMLKLGSLVLNNGNWQGEQLIPAAFISQATAGHVELSDEQVQNFYAGASLSNSAYGYFWWQTAMQLADKQYRSISAQGGGGITILLVAELDLLVVVTGHARQAYLQMIAEKVLPAFVP</sequence>
<dbReference type="InterPro" id="IPR050789">
    <property type="entry name" value="Diverse_Enzym_Activities"/>
</dbReference>
<dbReference type="InterPro" id="IPR001466">
    <property type="entry name" value="Beta-lactam-related"/>
</dbReference>
<reference evidence="3 4" key="1">
    <citation type="journal article" date="2023" name="Ecotoxicol. Environ. Saf.">
        <title>Mercury remediation potential of mercury-resistant strain Rheinheimera metallidurans sp. nov. isolated from a municipal waste dumping site.</title>
        <authorList>
            <person name="Yadav V."/>
            <person name="Manjhi A."/>
            <person name="Vadakedath N."/>
        </authorList>
    </citation>
    <scope>NUCLEOTIDE SEQUENCE [LARGE SCALE GENOMIC DNA]</scope>
    <source>
        <strain evidence="3 4">E-49</strain>
    </source>
</reference>
<feature type="chain" id="PRO_5045176696" evidence="1">
    <location>
        <begin position="21"/>
        <end position="411"/>
    </location>
</feature>
<keyword evidence="3" id="KW-0378">Hydrolase</keyword>
<comment type="caution">
    <text evidence="3">The sequence shown here is derived from an EMBL/GenBank/DDBJ whole genome shotgun (WGS) entry which is preliminary data.</text>
</comment>
<proteinExistence type="predicted"/>
<dbReference type="SUPFAM" id="SSF56601">
    <property type="entry name" value="beta-lactamase/transpeptidase-like"/>
    <property type="match status" value="1"/>
</dbReference>
<gene>
    <name evidence="3" type="ORF">MN202_03855</name>
</gene>
<feature type="signal peptide" evidence="1">
    <location>
        <begin position="1"/>
        <end position="20"/>
    </location>
</feature>